<gene>
    <name evidence="4" type="ORF">GGR03_001666</name>
</gene>
<sequence>MKRFWSGFSVLALLLGLAFVAASLTPSLIPREPAVQGVLAGVVMALGYLCGLVILGLWTLADMPRLEGRARRVALFVLAMVVLAILGASLAYSLVWQNDLRARMGMEQAASAHLTRTLLLAAAVFALLFAAGLAAKTLYRLVRSRLERVMPPRRATALALIVVGGALFIVTRDGLLDAAISFLDESYEEAQALFDAAPPAPIHARIPGSMASLVAWAEMGQPGRDFVTSGPDAAAISAFTGAPARDPVRVYVGRANAETPQARAALALQELIRLDAFDRSILVVASPTGTGWMDPGSHDPLEFMHDGDVATVAVQYSYMQSPFALLFETQTGLEQASATLSAIHAHWKTLPEEARPRLYVHGLSLGAWSSMHATSLFYLVDQPIAGAFWVGPPFPSQFWQRAQRMRDPTSPWVQPRIGDGSLVRVASRTSDGSEDAAPWGRMRIVFLQYPSDPIVFYEPQSVWRRPVWMAEPPGDGVSPYLRFLPIVTHFQLAVDMALSTATPAGFGHAYYVRDYIAPWAEVTAPEGWTAADSERLRAHCDHGFQLGCSGE</sequence>
<evidence type="ECO:0000313" key="4">
    <source>
        <dbReference type="EMBL" id="MBB4002591.1"/>
    </source>
</evidence>
<evidence type="ECO:0000259" key="2">
    <source>
        <dbReference type="Pfam" id="PF10081"/>
    </source>
</evidence>
<evidence type="ECO:0000256" key="1">
    <source>
        <dbReference type="SAM" id="Phobius"/>
    </source>
</evidence>
<comment type="caution">
    <text evidence="4">The sequence shown here is derived from an EMBL/GenBank/DDBJ whole genome shotgun (WGS) entry which is preliminary data.</text>
</comment>
<keyword evidence="5" id="KW-1185">Reference proteome</keyword>
<dbReference type="EMBL" id="JACIEM010000002">
    <property type="protein sequence ID" value="MBB4002591.1"/>
    <property type="molecule type" value="Genomic_DNA"/>
</dbReference>
<keyword evidence="1" id="KW-0472">Membrane</keyword>
<feature type="transmembrane region" description="Helical" evidence="1">
    <location>
        <begin position="38"/>
        <end position="61"/>
    </location>
</feature>
<dbReference type="AlphaFoldDB" id="A0A7W6HCE7"/>
<dbReference type="RefSeq" id="WP_183207159.1">
    <property type="nucleotide sequence ID" value="NZ_JAAAMM010000002.1"/>
</dbReference>
<dbReference type="InterPro" id="IPR029058">
    <property type="entry name" value="AB_hydrolase_fold"/>
</dbReference>
<dbReference type="InterPro" id="IPR027787">
    <property type="entry name" value="Alpha/beta-hydrolase_catalytic"/>
</dbReference>
<proteinExistence type="predicted"/>
<keyword evidence="1" id="KW-0812">Transmembrane</keyword>
<dbReference type="InterPro" id="IPR027788">
    <property type="entry name" value="Alpha/beta-hydrolase_N_dom"/>
</dbReference>
<name>A0A7W6HCE7_9HYPH</name>
<dbReference type="Pfam" id="PF15420">
    <property type="entry name" value="Abhydrolase_9_N"/>
    <property type="match status" value="1"/>
</dbReference>
<reference evidence="4 5" key="1">
    <citation type="submission" date="2020-08" db="EMBL/GenBank/DDBJ databases">
        <title>Genomic Encyclopedia of Type Strains, Phase IV (KMG-IV): sequencing the most valuable type-strain genomes for metagenomic binning, comparative biology and taxonomic classification.</title>
        <authorList>
            <person name="Goeker M."/>
        </authorList>
    </citation>
    <scope>NUCLEOTIDE SEQUENCE [LARGE SCALE GENOMIC DNA]</scope>
    <source>
        <strain evidence="4 5">DSM 103570</strain>
    </source>
</reference>
<feature type="domain" description="Alpha/beta-hydrolase N-terminal" evidence="3">
    <location>
        <begin position="24"/>
        <end position="231"/>
    </location>
</feature>
<organism evidence="4 5">
    <name type="scientific">Aurantimonas endophytica</name>
    <dbReference type="NCBI Taxonomy" id="1522175"/>
    <lineage>
        <taxon>Bacteria</taxon>
        <taxon>Pseudomonadati</taxon>
        <taxon>Pseudomonadota</taxon>
        <taxon>Alphaproteobacteria</taxon>
        <taxon>Hyphomicrobiales</taxon>
        <taxon>Aurantimonadaceae</taxon>
        <taxon>Aurantimonas</taxon>
    </lineage>
</organism>
<feature type="transmembrane region" description="Helical" evidence="1">
    <location>
        <begin position="73"/>
        <end position="94"/>
    </location>
</feature>
<protein>
    <submittedName>
        <fullName evidence="4">Putative membrane protein</fullName>
    </submittedName>
</protein>
<evidence type="ECO:0000313" key="5">
    <source>
        <dbReference type="Proteomes" id="UP000588647"/>
    </source>
</evidence>
<feature type="transmembrane region" description="Helical" evidence="1">
    <location>
        <begin position="114"/>
        <end position="135"/>
    </location>
</feature>
<evidence type="ECO:0000259" key="3">
    <source>
        <dbReference type="Pfam" id="PF15420"/>
    </source>
</evidence>
<feature type="transmembrane region" description="Helical" evidence="1">
    <location>
        <begin position="155"/>
        <end position="171"/>
    </location>
</feature>
<dbReference type="Pfam" id="PF10081">
    <property type="entry name" value="Abhydrolase_9"/>
    <property type="match status" value="1"/>
</dbReference>
<accession>A0A7W6HCE7</accession>
<feature type="domain" description="Alpha/beta-hydrolase catalytic" evidence="2">
    <location>
        <begin position="248"/>
        <end position="536"/>
    </location>
</feature>
<dbReference type="SUPFAM" id="SSF53474">
    <property type="entry name" value="alpha/beta-Hydrolases"/>
    <property type="match status" value="1"/>
</dbReference>
<dbReference type="Proteomes" id="UP000588647">
    <property type="component" value="Unassembled WGS sequence"/>
</dbReference>
<keyword evidence="1" id="KW-1133">Transmembrane helix</keyword>